<feature type="transmembrane region" description="Helical" evidence="9">
    <location>
        <begin position="160"/>
        <end position="183"/>
    </location>
</feature>
<dbReference type="PANTHER" id="PTHR30413:SF8">
    <property type="entry name" value="TRANSPORT PERMEASE PROTEIN"/>
    <property type="match status" value="1"/>
</dbReference>
<sequence length="282" mass="32237">MKENWDLVIKPHKGLLDVDLKELWDYRDLLFMFVKRDIVTVYKQTVLGPLWFIVQPVLTMLMFMVVFGTIAKIEVGTVPPPLFYLAGIIIWTYFSDCFIQTSDTFTTNANIFGKVYFPRLIMPLSKVVSGLVKFFIQLVLFLIVYLYYGFSLGSVPFQFSLIWLLPILVILMAGLGLGFGLIFSAMTTKYRDLKFLLQFGVQLLMYATPVIYPASNLPDGTLKQLMFYNPLSHIVESFKRIFLGEGMLTVEGLIYASVVTFAVLILGILIFNRTERSFVDTV</sequence>
<dbReference type="InterPro" id="IPR013525">
    <property type="entry name" value="ABC2_TM"/>
</dbReference>
<keyword evidence="5" id="KW-0997">Cell inner membrane</keyword>
<comment type="subcellular location">
    <subcellularLocation>
        <location evidence="1">Cell inner membrane</location>
        <topology evidence="1">Multi-pass membrane protein</topology>
    </subcellularLocation>
    <subcellularLocation>
        <location evidence="9">Cell membrane</location>
        <topology evidence="9">Multi-pass membrane protein</topology>
    </subcellularLocation>
</comment>
<dbReference type="PROSITE" id="PS51012">
    <property type="entry name" value="ABC_TM2"/>
    <property type="match status" value="1"/>
</dbReference>
<evidence type="ECO:0000256" key="6">
    <source>
        <dbReference type="ARBA" id="ARBA00022692"/>
    </source>
</evidence>
<feature type="domain" description="ABC transmembrane type-2" evidence="10">
    <location>
        <begin position="47"/>
        <end position="274"/>
    </location>
</feature>
<gene>
    <name evidence="11" type="ORF">HELGO_WM26857</name>
</gene>
<dbReference type="PIRSF" id="PIRSF006648">
    <property type="entry name" value="DrrB"/>
    <property type="match status" value="1"/>
</dbReference>
<feature type="transmembrane region" description="Helical" evidence="9">
    <location>
        <begin position="195"/>
        <end position="215"/>
    </location>
</feature>
<name>A0A6S6ULJ6_9BACT</name>
<reference evidence="11" key="1">
    <citation type="submission" date="2020-01" db="EMBL/GenBank/DDBJ databases">
        <authorList>
            <person name="Meier V. D."/>
            <person name="Meier V D."/>
        </authorList>
    </citation>
    <scope>NUCLEOTIDE SEQUENCE</scope>
    <source>
        <strain evidence="11">HLG_WM_MAG_10</strain>
    </source>
</reference>
<evidence type="ECO:0000313" key="11">
    <source>
        <dbReference type="EMBL" id="CAA6830202.1"/>
    </source>
</evidence>
<feature type="transmembrane region" description="Helical" evidence="9">
    <location>
        <begin position="252"/>
        <end position="271"/>
    </location>
</feature>
<proteinExistence type="inferred from homology"/>
<evidence type="ECO:0000256" key="2">
    <source>
        <dbReference type="ARBA" id="ARBA00007783"/>
    </source>
</evidence>
<evidence type="ECO:0000256" key="1">
    <source>
        <dbReference type="ARBA" id="ARBA00004429"/>
    </source>
</evidence>
<protein>
    <recommendedName>
        <fullName evidence="9">Transport permease protein</fullName>
    </recommendedName>
</protein>
<dbReference type="Pfam" id="PF01061">
    <property type="entry name" value="ABC2_membrane"/>
    <property type="match status" value="1"/>
</dbReference>
<feature type="transmembrane region" description="Helical" evidence="9">
    <location>
        <begin position="82"/>
        <end position="99"/>
    </location>
</feature>
<evidence type="ECO:0000256" key="5">
    <source>
        <dbReference type="ARBA" id="ARBA00022519"/>
    </source>
</evidence>
<keyword evidence="4 9" id="KW-1003">Cell membrane</keyword>
<organism evidence="11">
    <name type="scientific">uncultured Aureispira sp</name>
    <dbReference type="NCBI Taxonomy" id="1331704"/>
    <lineage>
        <taxon>Bacteria</taxon>
        <taxon>Pseudomonadati</taxon>
        <taxon>Bacteroidota</taxon>
        <taxon>Saprospiria</taxon>
        <taxon>Saprospirales</taxon>
        <taxon>Saprospiraceae</taxon>
        <taxon>Aureispira</taxon>
        <taxon>environmental samples</taxon>
    </lineage>
</organism>
<dbReference type="PRINTS" id="PR00164">
    <property type="entry name" value="ABC2TRNSPORT"/>
</dbReference>
<keyword evidence="6 9" id="KW-0812">Transmembrane</keyword>
<keyword evidence="3 9" id="KW-0813">Transport</keyword>
<evidence type="ECO:0000256" key="3">
    <source>
        <dbReference type="ARBA" id="ARBA00022448"/>
    </source>
</evidence>
<dbReference type="InterPro" id="IPR047817">
    <property type="entry name" value="ABC2_TM_bact-type"/>
</dbReference>
<keyword evidence="8 9" id="KW-0472">Membrane</keyword>
<feature type="transmembrane region" description="Helical" evidence="9">
    <location>
        <begin position="120"/>
        <end position="148"/>
    </location>
</feature>
<accession>A0A6S6ULJ6</accession>
<evidence type="ECO:0000256" key="8">
    <source>
        <dbReference type="ARBA" id="ARBA00023136"/>
    </source>
</evidence>
<comment type="similarity">
    <text evidence="2 9">Belongs to the ABC-2 integral membrane protein family.</text>
</comment>
<dbReference type="InterPro" id="IPR000412">
    <property type="entry name" value="ABC_2_transport"/>
</dbReference>
<dbReference type="GO" id="GO:0043190">
    <property type="term" value="C:ATP-binding cassette (ABC) transporter complex"/>
    <property type="evidence" value="ECO:0007669"/>
    <property type="project" value="InterPro"/>
</dbReference>
<evidence type="ECO:0000256" key="9">
    <source>
        <dbReference type="RuleBase" id="RU361157"/>
    </source>
</evidence>
<evidence type="ECO:0000259" key="10">
    <source>
        <dbReference type="PROSITE" id="PS51012"/>
    </source>
</evidence>
<dbReference type="GO" id="GO:0140359">
    <property type="term" value="F:ABC-type transporter activity"/>
    <property type="evidence" value="ECO:0007669"/>
    <property type="project" value="InterPro"/>
</dbReference>
<dbReference type="EMBL" id="CACVAQ010000540">
    <property type="protein sequence ID" value="CAA6830202.1"/>
    <property type="molecule type" value="Genomic_DNA"/>
</dbReference>
<keyword evidence="7 9" id="KW-1133">Transmembrane helix</keyword>
<dbReference type="AlphaFoldDB" id="A0A6S6ULJ6"/>
<dbReference type="GO" id="GO:0015920">
    <property type="term" value="P:lipopolysaccharide transport"/>
    <property type="evidence" value="ECO:0007669"/>
    <property type="project" value="TreeGrafter"/>
</dbReference>
<evidence type="ECO:0000256" key="7">
    <source>
        <dbReference type="ARBA" id="ARBA00022989"/>
    </source>
</evidence>
<evidence type="ECO:0000256" key="4">
    <source>
        <dbReference type="ARBA" id="ARBA00022475"/>
    </source>
</evidence>
<feature type="transmembrane region" description="Helical" evidence="9">
    <location>
        <begin position="50"/>
        <end position="70"/>
    </location>
</feature>
<dbReference type="PANTHER" id="PTHR30413">
    <property type="entry name" value="INNER MEMBRANE TRANSPORT PERMEASE"/>
    <property type="match status" value="1"/>
</dbReference>